<reference evidence="1" key="1">
    <citation type="submission" date="2020-03" db="EMBL/GenBank/DDBJ databases">
        <title>A mixture of massive structural variations and highly conserved coding sequences in Ustilaginoidea virens genome.</title>
        <authorList>
            <person name="Zhang K."/>
            <person name="Zhao Z."/>
            <person name="Zhang Z."/>
            <person name="Li Y."/>
            <person name="Hsiang T."/>
            <person name="Sun W."/>
        </authorList>
    </citation>
    <scope>NUCLEOTIDE SEQUENCE</scope>
    <source>
        <strain evidence="1">UV-8b</strain>
    </source>
</reference>
<proteinExistence type="predicted"/>
<dbReference type="Proteomes" id="UP000027002">
    <property type="component" value="Chromosome 6"/>
</dbReference>
<dbReference type="GeneID" id="66068337"/>
<gene>
    <name evidence="1" type="ORF">UV8b_07560</name>
</gene>
<sequence length="77" mass="8590">MGNSNTLGDDDGRHRGGRYQRVEQLCFWFENSKGSFTNKKVQPAQRRLADLPCLYFGLSAVNLVASLKTSLQAKLKG</sequence>
<dbReference type="AlphaFoldDB" id="A0A8E5HXC5"/>
<accession>A0A8E5HXC5</accession>
<evidence type="ECO:0000313" key="1">
    <source>
        <dbReference type="EMBL" id="QUC23319.1"/>
    </source>
</evidence>
<dbReference type="EMBL" id="CP072758">
    <property type="protein sequence ID" value="QUC23319.1"/>
    <property type="molecule type" value="Genomic_DNA"/>
</dbReference>
<keyword evidence="2" id="KW-1185">Reference proteome</keyword>
<evidence type="ECO:0000313" key="2">
    <source>
        <dbReference type="Proteomes" id="UP000027002"/>
    </source>
</evidence>
<protein>
    <submittedName>
        <fullName evidence="1">Uncharacterized protein</fullName>
    </submittedName>
</protein>
<dbReference type="KEGG" id="uvi:66068337"/>
<dbReference type="RefSeq" id="XP_043000992.1">
    <property type="nucleotide sequence ID" value="XM_043145057.1"/>
</dbReference>
<name>A0A8E5HXC5_USTVR</name>
<organism evidence="1 2">
    <name type="scientific">Ustilaginoidea virens</name>
    <name type="common">Rice false smut fungus</name>
    <name type="synonym">Villosiclava virens</name>
    <dbReference type="NCBI Taxonomy" id="1159556"/>
    <lineage>
        <taxon>Eukaryota</taxon>
        <taxon>Fungi</taxon>
        <taxon>Dikarya</taxon>
        <taxon>Ascomycota</taxon>
        <taxon>Pezizomycotina</taxon>
        <taxon>Sordariomycetes</taxon>
        <taxon>Hypocreomycetidae</taxon>
        <taxon>Hypocreales</taxon>
        <taxon>Clavicipitaceae</taxon>
        <taxon>Ustilaginoidea</taxon>
    </lineage>
</organism>